<name>A0A194QPJ0_PAPMA</name>
<feature type="chain" id="PRO_5008264538" description="DNA/RNA non-specific endonuclease domain-containing protein" evidence="1">
    <location>
        <begin position="21"/>
        <end position="441"/>
    </location>
</feature>
<evidence type="ECO:0008006" key="4">
    <source>
        <dbReference type="Google" id="ProtNLM"/>
    </source>
</evidence>
<dbReference type="GO" id="GO:0016787">
    <property type="term" value="F:hydrolase activity"/>
    <property type="evidence" value="ECO:0007669"/>
    <property type="project" value="InterPro"/>
</dbReference>
<organism evidence="2 3">
    <name type="scientific">Papilio machaon</name>
    <name type="common">Old World swallowtail butterfly</name>
    <dbReference type="NCBI Taxonomy" id="76193"/>
    <lineage>
        <taxon>Eukaryota</taxon>
        <taxon>Metazoa</taxon>
        <taxon>Ecdysozoa</taxon>
        <taxon>Arthropoda</taxon>
        <taxon>Hexapoda</taxon>
        <taxon>Insecta</taxon>
        <taxon>Pterygota</taxon>
        <taxon>Neoptera</taxon>
        <taxon>Endopterygota</taxon>
        <taxon>Lepidoptera</taxon>
        <taxon>Glossata</taxon>
        <taxon>Ditrysia</taxon>
        <taxon>Papilionoidea</taxon>
        <taxon>Papilionidae</taxon>
        <taxon>Papilioninae</taxon>
        <taxon>Papilio</taxon>
    </lineage>
</organism>
<evidence type="ECO:0000256" key="1">
    <source>
        <dbReference type="SAM" id="SignalP"/>
    </source>
</evidence>
<dbReference type="InterPro" id="IPR044929">
    <property type="entry name" value="DNA/RNA_non-sp_Endonuclease_sf"/>
</dbReference>
<sequence length="441" mass="48467">MSPPLLLLLLLLACAGPALLTDFSRAPPAMSPPLLLLLLLLLLACAGPALLTDSECVIELTCSECVPEHMPLVTSHRAAAGVLRVPPGDELRLACPRGRFLTYPHHATLAVLCEAGRLRVRHDGVLRHLLHLGCQDDVFEDVPHQVEFCAPPLQGRAYRVQEAHGARHLATLCFDQDRGVASYARAGNAPDGALPLPPHEESSAPRSLLANFNQMFDSATRRAADRLYSDDDRLHRRLREILKHDRFSFAEQTLTSVSLLAPAYFDDQNVRVADFASNRVAAWRSVAAGNLRHLQRDVARLLVAARPHRHLEVYAGTHGVLALRTGGNRTEVFLEAERFPVPRYVWTVVQEAGSRRAVAVVVLNDPFVSVSEVREAVFCESLCGRVSWLQELRRHRHYESAVYGLTFCCAVHEAARRMPEVPAGALAAVPAGDAGLLTDLL</sequence>
<dbReference type="AlphaFoldDB" id="A0A194QPJ0"/>
<keyword evidence="1" id="KW-0732">Signal</keyword>
<dbReference type="SUPFAM" id="SSF54060">
    <property type="entry name" value="His-Me finger endonucleases"/>
    <property type="match status" value="1"/>
</dbReference>
<reference evidence="2 3" key="1">
    <citation type="journal article" date="2015" name="Nat. Commun.">
        <title>Outbred genome sequencing and CRISPR/Cas9 gene editing in butterflies.</title>
        <authorList>
            <person name="Li X."/>
            <person name="Fan D."/>
            <person name="Zhang W."/>
            <person name="Liu G."/>
            <person name="Zhang L."/>
            <person name="Zhao L."/>
            <person name="Fang X."/>
            <person name="Chen L."/>
            <person name="Dong Y."/>
            <person name="Chen Y."/>
            <person name="Ding Y."/>
            <person name="Zhao R."/>
            <person name="Feng M."/>
            <person name="Zhu Y."/>
            <person name="Feng Y."/>
            <person name="Jiang X."/>
            <person name="Zhu D."/>
            <person name="Xiang H."/>
            <person name="Feng X."/>
            <person name="Li S."/>
            <person name="Wang J."/>
            <person name="Zhang G."/>
            <person name="Kronforst M.R."/>
            <person name="Wang W."/>
        </authorList>
    </citation>
    <scope>NUCLEOTIDE SEQUENCE [LARGE SCALE GENOMIC DNA]</scope>
    <source>
        <strain evidence="2">Ya'a_city_454_Pm</strain>
        <tissue evidence="2">Whole body</tissue>
    </source>
</reference>
<feature type="signal peptide" evidence="1">
    <location>
        <begin position="1"/>
        <end position="20"/>
    </location>
</feature>
<dbReference type="InParanoid" id="A0A194QPJ0"/>
<gene>
    <name evidence="2" type="ORF">RR48_08435</name>
</gene>
<dbReference type="Gene3D" id="3.40.570.10">
    <property type="entry name" value="Extracellular Endonuclease, subunit A"/>
    <property type="match status" value="1"/>
</dbReference>
<proteinExistence type="predicted"/>
<protein>
    <recommendedName>
        <fullName evidence="4">DNA/RNA non-specific endonuclease domain-containing protein</fullName>
    </recommendedName>
</protein>
<accession>A0A194QPJ0</accession>
<dbReference type="InterPro" id="IPR044925">
    <property type="entry name" value="His-Me_finger_sf"/>
</dbReference>
<dbReference type="GO" id="GO:0046872">
    <property type="term" value="F:metal ion binding"/>
    <property type="evidence" value="ECO:0007669"/>
    <property type="project" value="InterPro"/>
</dbReference>
<evidence type="ECO:0000313" key="3">
    <source>
        <dbReference type="Proteomes" id="UP000053240"/>
    </source>
</evidence>
<dbReference type="Proteomes" id="UP000053240">
    <property type="component" value="Unassembled WGS sequence"/>
</dbReference>
<dbReference type="GO" id="GO:0003676">
    <property type="term" value="F:nucleic acid binding"/>
    <property type="evidence" value="ECO:0007669"/>
    <property type="project" value="InterPro"/>
</dbReference>
<dbReference type="EMBL" id="KQ461185">
    <property type="protein sequence ID" value="KPJ07422.1"/>
    <property type="molecule type" value="Genomic_DNA"/>
</dbReference>
<evidence type="ECO:0000313" key="2">
    <source>
        <dbReference type="EMBL" id="KPJ07422.1"/>
    </source>
</evidence>
<keyword evidence="3" id="KW-1185">Reference proteome</keyword>